<dbReference type="Proteomes" id="UP000263595">
    <property type="component" value="Unassembled WGS sequence"/>
</dbReference>
<proteinExistence type="predicted"/>
<accession>A0A383RW89</accession>
<feature type="transmembrane region" description="Helical" evidence="1">
    <location>
        <begin position="60"/>
        <end position="79"/>
    </location>
</feature>
<sequence>MKYLLLALSSYGCTWYLVGLLIRGRLADLADGLRHRPEAPSPGEYLRAVEQHARRAHHQYTLLAGSVVALALCLVAFWLS</sequence>
<evidence type="ECO:0000313" key="2">
    <source>
        <dbReference type="EMBL" id="SYX90691.1"/>
    </source>
</evidence>
<dbReference type="RefSeq" id="WP_119142155.1">
    <property type="nucleotide sequence ID" value="NZ_CBCSFL010000024.1"/>
</dbReference>
<feature type="transmembrane region" description="Helical" evidence="1">
    <location>
        <begin position="6"/>
        <end position="26"/>
    </location>
</feature>
<reference evidence="3" key="1">
    <citation type="submission" date="2018-08" db="EMBL/GenBank/DDBJ databases">
        <authorList>
            <person name="Blom J."/>
        </authorList>
    </citation>
    <scope>NUCLEOTIDE SEQUENCE [LARGE SCALE GENOMIC DNA]</scope>
    <source>
        <strain evidence="3">CCOS 865</strain>
    </source>
</reference>
<organism evidence="2 3">
    <name type="scientific">Pseudomonas reidholzensis</name>
    <dbReference type="NCBI Taxonomy" id="1785162"/>
    <lineage>
        <taxon>Bacteria</taxon>
        <taxon>Pseudomonadati</taxon>
        <taxon>Pseudomonadota</taxon>
        <taxon>Gammaproteobacteria</taxon>
        <taxon>Pseudomonadales</taxon>
        <taxon>Pseudomonadaceae</taxon>
        <taxon>Pseudomonas</taxon>
    </lineage>
</organism>
<protein>
    <submittedName>
        <fullName evidence="2">Uncharacterized protein</fullName>
    </submittedName>
</protein>
<keyword evidence="1" id="KW-0812">Transmembrane</keyword>
<evidence type="ECO:0000313" key="3">
    <source>
        <dbReference type="Proteomes" id="UP000263595"/>
    </source>
</evidence>
<keyword evidence="3" id="KW-1185">Reference proteome</keyword>
<dbReference type="AlphaFoldDB" id="A0A383RW89"/>
<keyword evidence="1" id="KW-0472">Membrane</keyword>
<evidence type="ECO:0000256" key="1">
    <source>
        <dbReference type="SAM" id="Phobius"/>
    </source>
</evidence>
<dbReference type="EMBL" id="UNOZ01000020">
    <property type="protein sequence ID" value="SYX90691.1"/>
    <property type="molecule type" value="Genomic_DNA"/>
</dbReference>
<keyword evidence="1" id="KW-1133">Transmembrane helix</keyword>
<gene>
    <name evidence="2" type="ORF">CCOS865_02958</name>
</gene>
<dbReference type="OrthoDB" id="6904532at2"/>
<name>A0A383RW89_9PSED</name>